<feature type="non-terminal residue" evidence="1">
    <location>
        <position position="76"/>
    </location>
</feature>
<dbReference type="EMBL" id="JAAAIP010001580">
    <property type="protein sequence ID" value="KAG0305474.1"/>
    <property type="molecule type" value="Genomic_DNA"/>
</dbReference>
<protein>
    <submittedName>
        <fullName evidence="1">Uncharacterized protein</fullName>
    </submittedName>
</protein>
<name>A0A9P6QYI3_9FUNG</name>
<evidence type="ECO:0000313" key="2">
    <source>
        <dbReference type="Proteomes" id="UP000738325"/>
    </source>
</evidence>
<accession>A0A9P6QYI3</accession>
<gene>
    <name evidence="1" type="ORF">BGZ99_002066</name>
</gene>
<proteinExistence type="predicted"/>
<dbReference type="Proteomes" id="UP000738325">
    <property type="component" value="Unassembled WGS sequence"/>
</dbReference>
<reference evidence="1" key="1">
    <citation type="journal article" date="2020" name="Fungal Divers.">
        <title>Resolving the Mortierellaceae phylogeny through synthesis of multi-gene phylogenetics and phylogenomics.</title>
        <authorList>
            <person name="Vandepol N."/>
            <person name="Liber J."/>
            <person name="Desiro A."/>
            <person name="Na H."/>
            <person name="Kennedy M."/>
            <person name="Barry K."/>
            <person name="Grigoriev I.V."/>
            <person name="Miller A.N."/>
            <person name="O'Donnell K."/>
            <person name="Stajich J.E."/>
            <person name="Bonito G."/>
        </authorList>
    </citation>
    <scope>NUCLEOTIDE SEQUENCE</scope>
    <source>
        <strain evidence="1">REB-010B</strain>
    </source>
</reference>
<organism evidence="1 2">
    <name type="scientific">Dissophora globulifera</name>
    <dbReference type="NCBI Taxonomy" id="979702"/>
    <lineage>
        <taxon>Eukaryota</taxon>
        <taxon>Fungi</taxon>
        <taxon>Fungi incertae sedis</taxon>
        <taxon>Mucoromycota</taxon>
        <taxon>Mortierellomycotina</taxon>
        <taxon>Mortierellomycetes</taxon>
        <taxon>Mortierellales</taxon>
        <taxon>Mortierellaceae</taxon>
        <taxon>Dissophora</taxon>
    </lineage>
</organism>
<dbReference type="AlphaFoldDB" id="A0A9P6QYI3"/>
<keyword evidence="2" id="KW-1185">Reference proteome</keyword>
<sequence>MITNVAAALKTVIAISFVDSGASLQCDGSGMDESTPFSIFETQFKDAFVPNDFFGQVRARISAFKMTSTVAQYVAE</sequence>
<evidence type="ECO:0000313" key="1">
    <source>
        <dbReference type="EMBL" id="KAG0305474.1"/>
    </source>
</evidence>
<comment type="caution">
    <text evidence="1">The sequence shown here is derived from an EMBL/GenBank/DDBJ whole genome shotgun (WGS) entry which is preliminary data.</text>
</comment>